<name>A0A553P1W7_TIGCA</name>
<dbReference type="AlphaFoldDB" id="A0A553P1W7"/>
<dbReference type="STRING" id="6832.A0A553P1W7"/>
<dbReference type="InterPro" id="IPR032675">
    <property type="entry name" value="LRR_dom_sf"/>
</dbReference>
<dbReference type="EMBL" id="VCGU01000008">
    <property type="protein sequence ID" value="TRY71687.1"/>
    <property type="molecule type" value="Genomic_DNA"/>
</dbReference>
<organism evidence="1 2">
    <name type="scientific">Tigriopus californicus</name>
    <name type="common">Marine copepod</name>
    <dbReference type="NCBI Taxonomy" id="6832"/>
    <lineage>
        <taxon>Eukaryota</taxon>
        <taxon>Metazoa</taxon>
        <taxon>Ecdysozoa</taxon>
        <taxon>Arthropoda</taxon>
        <taxon>Crustacea</taxon>
        <taxon>Multicrustacea</taxon>
        <taxon>Hexanauplia</taxon>
        <taxon>Copepoda</taxon>
        <taxon>Harpacticoida</taxon>
        <taxon>Harpacticidae</taxon>
        <taxon>Tigriopus</taxon>
    </lineage>
</organism>
<keyword evidence="2" id="KW-1185">Reference proteome</keyword>
<dbReference type="Proteomes" id="UP000318571">
    <property type="component" value="Chromosome 7"/>
</dbReference>
<protein>
    <submittedName>
        <fullName evidence="1">Uncharacterized protein</fullName>
    </submittedName>
</protein>
<dbReference type="OMA" id="WENYECS"/>
<evidence type="ECO:0000313" key="1">
    <source>
        <dbReference type="EMBL" id="TRY71687.1"/>
    </source>
</evidence>
<comment type="caution">
    <text evidence="1">The sequence shown here is derived from an EMBL/GenBank/DDBJ whole genome shotgun (WGS) entry which is preliminary data.</text>
</comment>
<gene>
    <name evidence="1" type="ORF">TCAL_03419</name>
</gene>
<proteinExistence type="predicted"/>
<dbReference type="Gene3D" id="3.80.10.10">
    <property type="entry name" value="Ribonuclease Inhibitor"/>
    <property type="match status" value="1"/>
</dbReference>
<dbReference type="SUPFAM" id="SSF52047">
    <property type="entry name" value="RNI-like"/>
    <property type="match status" value="1"/>
</dbReference>
<accession>A0A553P1W7</accession>
<sequence>MARNKNPETLVRIVLDFLSGLVTSHSTRKEVLLFLRENLHPHLLEQFLSKFLLDPLCDSDLQIDCLLYLFNEHCRSLKFSFTDKRYYAQIVALLLKDQLKLEELNLYGVWLQDNIKADLVLALKKLDHLTQLSLPHIADDAIIHAISRSCPKLRHLDVSGTSRITDSGLSDICGAVGDTLGLSAVGEIVNYVPNLSSLGSFPFVVKAVHYIWENYECSDQLKLSMRVIGKLDEWLVNPFEATELEDEIQHYNLDVKLYGKPKGTFIFEQERFDDVF</sequence>
<evidence type="ECO:0000313" key="2">
    <source>
        <dbReference type="Proteomes" id="UP000318571"/>
    </source>
</evidence>
<reference evidence="1 2" key="1">
    <citation type="journal article" date="2018" name="Nat. Ecol. Evol.">
        <title>Genomic signatures of mitonuclear coevolution across populations of Tigriopus californicus.</title>
        <authorList>
            <person name="Barreto F.S."/>
            <person name="Watson E.T."/>
            <person name="Lima T.G."/>
            <person name="Willett C.S."/>
            <person name="Edmands S."/>
            <person name="Li W."/>
            <person name="Burton R.S."/>
        </authorList>
    </citation>
    <scope>NUCLEOTIDE SEQUENCE [LARGE SCALE GENOMIC DNA]</scope>
    <source>
        <strain evidence="1 2">San Diego</strain>
    </source>
</reference>